<evidence type="ECO:0000313" key="2">
    <source>
        <dbReference type="Proteomes" id="UP001057402"/>
    </source>
</evidence>
<proteinExistence type="predicted"/>
<comment type="caution">
    <text evidence="1">The sequence shown here is derived from an EMBL/GenBank/DDBJ whole genome shotgun (WGS) entry which is preliminary data.</text>
</comment>
<name>A0ACB9S1F3_9MYRT</name>
<keyword evidence="2" id="KW-1185">Reference proteome</keyword>
<accession>A0ACB9S1F3</accession>
<reference evidence="2" key="1">
    <citation type="journal article" date="2023" name="Front. Plant Sci.">
        <title>Chromosomal-level genome assembly of Melastoma candidum provides insights into trichome evolution.</title>
        <authorList>
            <person name="Zhong Y."/>
            <person name="Wu W."/>
            <person name="Sun C."/>
            <person name="Zou P."/>
            <person name="Liu Y."/>
            <person name="Dai S."/>
            <person name="Zhou R."/>
        </authorList>
    </citation>
    <scope>NUCLEOTIDE SEQUENCE [LARGE SCALE GENOMIC DNA]</scope>
</reference>
<protein>
    <submittedName>
        <fullName evidence="1">Uncharacterized protein</fullName>
    </submittedName>
</protein>
<sequence>MSSGFSGGGPDPYGSAGGGFAARSIASSPSPTLQPQPQPFRSQNQLPGILLEPSPSSLPHHQQQQLQLQQRQPMHPPLETPTPLVGKRPLVDFQSHPQQVRNQALNSLLMRYVKPRFYQQASPVSPFHSLDFSPVLPSSPDLMSLAGLSSVGRQPSQGYGVPLLQQMRPPPVSLGNGIIQPGVTVPTALPGFPLANTRRIGVAVHPENENRMKDRLQELEKQLLDDDDDEPDIGNAASVITNCNSEWSDTIQCLMVETSQGQKQISPSPTSSSSSSSPSSSLSVASPVTACSEQTILEAASAIYDGKNDVAAEILARITVLPNLGGNWEQKLMAYMLCALKSRLNPADYPPPVVELFSEEHVLSTQMLFDLSPCFKLGFMAANLAILDAVSEPPSMNKLHVIDFDIGQGGQYVNLLHALAGRQGIRPSVLKITTVSDGGCDERLRLVGEALSQQATKFGIGLQFRIVNRKLADLNGETLGCETDEVLVVNFALKLYRMPDESVSEDNPRDFLLRRVKSLSPRVVTLVEQEWNANTAPFLTRVNEAIGYYGALLDSIESTVPKDHSQRARVEEGLGRKLRNSVACEGRDRVERCEVFGKWRARMGMAGFSLKPMERHVAESMRARLVGQGGRSNPGFTVKEESGGVGFGWQGRTLTVASAWR</sequence>
<organism evidence="1 2">
    <name type="scientific">Melastoma candidum</name>
    <dbReference type="NCBI Taxonomy" id="119954"/>
    <lineage>
        <taxon>Eukaryota</taxon>
        <taxon>Viridiplantae</taxon>
        <taxon>Streptophyta</taxon>
        <taxon>Embryophyta</taxon>
        <taxon>Tracheophyta</taxon>
        <taxon>Spermatophyta</taxon>
        <taxon>Magnoliopsida</taxon>
        <taxon>eudicotyledons</taxon>
        <taxon>Gunneridae</taxon>
        <taxon>Pentapetalae</taxon>
        <taxon>rosids</taxon>
        <taxon>malvids</taxon>
        <taxon>Myrtales</taxon>
        <taxon>Melastomataceae</taxon>
        <taxon>Melastomatoideae</taxon>
        <taxon>Melastomateae</taxon>
        <taxon>Melastoma</taxon>
    </lineage>
</organism>
<gene>
    <name evidence="1" type="ORF">MLD38_002888</name>
</gene>
<evidence type="ECO:0000313" key="1">
    <source>
        <dbReference type="EMBL" id="KAI4384785.1"/>
    </source>
</evidence>
<dbReference type="EMBL" id="CM042881">
    <property type="protein sequence ID" value="KAI4384785.1"/>
    <property type="molecule type" value="Genomic_DNA"/>
</dbReference>
<dbReference type="Proteomes" id="UP001057402">
    <property type="component" value="Chromosome 2"/>
</dbReference>